<keyword evidence="1" id="KW-0175">Coiled coil</keyword>
<feature type="compositionally biased region" description="Polar residues" evidence="2">
    <location>
        <begin position="1"/>
        <end position="13"/>
    </location>
</feature>
<feature type="compositionally biased region" description="Gly residues" evidence="2">
    <location>
        <begin position="795"/>
        <end position="809"/>
    </location>
</feature>
<dbReference type="EMBL" id="BMAR01000018">
    <property type="protein sequence ID" value="GFR47484.1"/>
    <property type="molecule type" value="Genomic_DNA"/>
</dbReference>
<proteinExistence type="predicted"/>
<feature type="compositionally biased region" description="Low complexity" evidence="2">
    <location>
        <begin position="660"/>
        <end position="669"/>
    </location>
</feature>
<dbReference type="Proteomes" id="UP001054857">
    <property type="component" value="Unassembled WGS sequence"/>
</dbReference>
<feature type="region of interest" description="Disordered" evidence="2">
    <location>
        <begin position="660"/>
        <end position="682"/>
    </location>
</feature>
<reference evidence="3 4" key="1">
    <citation type="journal article" date="2021" name="Sci. Rep.">
        <title>Genome sequencing of the multicellular alga Astrephomene provides insights into convergent evolution of germ-soma differentiation.</title>
        <authorList>
            <person name="Yamashita S."/>
            <person name="Yamamoto K."/>
            <person name="Matsuzaki R."/>
            <person name="Suzuki S."/>
            <person name="Yamaguchi H."/>
            <person name="Hirooka S."/>
            <person name="Minakuchi Y."/>
            <person name="Miyagishima S."/>
            <person name="Kawachi M."/>
            <person name="Toyoda A."/>
            <person name="Nozaki H."/>
        </authorList>
    </citation>
    <scope>NUCLEOTIDE SEQUENCE [LARGE SCALE GENOMIC DNA]</scope>
    <source>
        <strain evidence="3 4">NIES-4017</strain>
    </source>
</reference>
<comment type="caution">
    <text evidence="3">The sequence shown here is derived from an EMBL/GenBank/DDBJ whole genome shotgun (WGS) entry which is preliminary data.</text>
</comment>
<evidence type="ECO:0000256" key="1">
    <source>
        <dbReference type="SAM" id="Coils"/>
    </source>
</evidence>
<evidence type="ECO:0000256" key="2">
    <source>
        <dbReference type="SAM" id="MobiDB-lite"/>
    </source>
</evidence>
<feature type="compositionally biased region" description="Polar residues" evidence="2">
    <location>
        <begin position="538"/>
        <end position="550"/>
    </location>
</feature>
<feature type="compositionally biased region" description="Low complexity" evidence="2">
    <location>
        <begin position="583"/>
        <end position="612"/>
    </location>
</feature>
<evidence type="ECO:0000313" key="4">
    <source>
        <dbReference type="Proteomes" id="UP001054857"/>
    </source>
</evidence>
<protein>
    <submittedName>
        <fullName evidence="3">Uncharacterized protein</fullName>
    </submittedName>
</protein>
<feature type="compositionally biased region" description="Basic and acidic residues" evidence="2">
    <location>
        <begin position="551"/>
        <end position="561"/>
    </location>
</feature>
<organism evidence="3 4">
    <name type="scientific">Astrephomene gubernaculifera</name>
    <dbReference type="NCBI Taxonomy" id="47775"/>
    <lineage>
        <taxon>Eukaryota</taxon>
        <taxon>Viridiplantae</taxon>
        <taxon>Chlorophyta</taxon>
        <taxon>core chlorophytes</taxon>
        <taxon>Chlorophyceae</taxon>
        <taxon>CS clade</taxon>
        <taxon>Chlamydomonadales</taxon>
        <taxon>Astrephomenaceae</taxon>
        <taxon>Astrephomene</taxon>
    </lineage>
</organism>
<gene>
    <name evidence="3" type="ORF">Agub_g9213</name>
</gene>
<feature type="region of interest" description="Disordered" evidence="2">
    <location>
        <begin position="488"/>
        <end position="626"/>
    </location>
</feature>
<feature type="coiled-coil region" evidence="1">
    <location>
        <begin position="68"/>
        <end position="277"/>
    </location>
</feature>
<feature type="region of interest" description="Disordered" evidence="2">
    <location>
        <begin position="323"/>
        <end position="345"/>
    </location>
</feature>
<feature type="region of interest" description="Disordered" evidence="2">
    <location>
        <begin position="1"/>
        <end position="32"/>
    </location>
</feature>
<accession>A0AAD3DUR3</accession>
<feature type="compositionally biased region" description="Low complexity" evidence="2">
    <location>
        <begin position="525"/>
        <end position="537"/>
    </location>
</feature>
<sequence length="923" mass="97688">MKQPKQSSRSLSGNEPRPPSSQDGTTRSGDARKLLTVLRAARTQQDLAGQTGRGRGIWLSGELWQSVTKQLETQVSETEALQKQLRAKEQEADQLRRQVQAERDKQDQAIAGYRAQAAELRAQAEEPLAELKALQAQMRAKEEAWAQHKQDLEAQADRLLKMVRGRQDLVTDNQGLQQLLETAQAAQAAAERRAAEAEALVTELRLMHEYTAGKAESGATERDVQALRIRDLTAALTEVRHQADTYRRQLAARSSPVEDLTQDLQRLKADNRRLVALLAAVPEYRSMAAEMAAQGGLHYLPLEECLMARGLVEDLHPQLLDRPVEEMSGSGGAGRSRGDPDGSDPSLAVVLDEQYHWVPRKALEAGRALLRRAMPALPAAQLLALVAELNKVWRDRERQRLAEVAAAHREELRRLQQTFQQRAPYEAVVAGQKINDLKRRMRAQAALAAAAAAAAKGEQRRVEDDSKVLLHAGLSSIQELSHQVASLLANKKRPSSKAAKPRAAKKKEREPLELSPPSLPGGSGDSANSSSAASDASRQQPQLVSRPNSTEQDHAAKREPAGPKYLTSSLSPEKHPHPHPLPVRHQQQQQQQHPHQQQQQAAAHGAAAAMPASHPPGSSPAGSVVSYSTHFTDGTSYRHEDRKDHLNWLGDWCENGGAAAEEANTAKTGQPSTQTHGSAPASATALYGGHGPLVRVNVVQSPAASSPTATLSVWRHHSAPTGAAAAAAATPATTAPVATGTPTRHTVTATAGGIHDSVRITGSAPRLQLESSPAGLTLVAAPALASSDEPLDVPNGGGAGGGGSSGGGFGAAEVSTASLADWRCTSGTRPGAHGEASGGAVPLSLHMQVGASQGPSRAVLPTCGAAAGEGAGGVGGGGVSVGVCAATGGALHQQLQVQLQQQRGTPVRVSVRFPRQDMTGRLQ</sequence>
<dbReference type="AlphaFoldDB" id="A0AAD3DUR3"/>
<feature type="compositionally biased region" description="Basic residues" evidence="2">
    <location>
        <begin position="490"/>
        <end position="506"/>
    </location>
</feature>
<feature type="region of interest" description="Disordered" evidence="2">
    <location>
        <begin position="787"/>
        <end position="809"/>
    </location>
</feature>
<name>A0AAD3DUR3_9CHLO</name>
<keyword evidence="4" id="KW-1185">Reference proteome</keyword>
<evidence type="ECO:0000313" key="3">
    <source>
        <dbReference type="EMBL" id="GFR47484.1"/>
    </source>
</evidence>